<dbReference type="AlphaFoldDB" id="A0A9P4N2S3"/>
<dbReference type="EMBL" id="ML986634">
    <property type="protein sequence ID" value="KAF2262888.1"/>
    <property type="molecule type" value="Genomic_DNA"/>
</dbReference>
<evidence type="ECO:0000256" key="2">
    <source>
        <dbReference type="ARBA" id="ARBA00022692"/>
    </source>
</evidence>
<evidence type="ECO:0000256" key="4">
    <source>
        <dbReference type="ARBA" id="ARBA00023136"/>
    </source>
</evidence>
<feature type="non-terminal residue" evidence="8">
    <location>
        <position position="1"/>
    </location>
</feature>
<proteinExistence type="inferred from homology"/>
<feature type="transmembrane region" description="Helical" evidence="6">
    <location>
        <begin position="120"/>
        <end position="141"/>
    </location>
</feature>
<feature type="transmembrane region" description="Helical" evidence="6">
    <location>
        <begin position="203"/>
        <end position="221"/>
    </location>
</feature>
<evidence type="ECO:0000256" key="3">
    <source>
        <dbReference type="ARBA" id="ARBA00022989"/>
    </source>
</evidence>
<dbReference type="InterPro" id="IPR049326">
    <property type="entry name" value="Rhodopsin_dom_fungi"/>
</dbReference>
<dbReference type="Pfam" id="PF20684">
    <property type="entry name" value="Fung_rhodopsin"/>
    <property type="match status" value="1"/>
</dbReference>
<dbReference type="PANTHER" id="PTHR33048:SF155">
    <property type="entry name" value="INTEGRAL MEMBRANE PROTEIN"/>
    <property type="match status" value="1"/>
</dbReference>
<evidence type="ECO:0000256" key="1">
    <source>
        <dbReference type="ARBA" id="ARBA00004141"/>
    </source>
</evidence>
<dbReference type="PANTHER" id="PTHR33048">
    <property type="entry name" value="PTH11-LIKE INTEGRAL MEMBRANE PROTEIN (AFU_ORTHOLOGUE AFUA_5G11245)"/>
    <property type="match status" value="1"/>
</dbReference>
<keyword evidence="4 6" id="KW-0472">Membrane</keyword>
<feature type="transmembrane region" description="Helical" evidence="6">
    <location>
        <begin position="42"/>
        <end position="62"/>
    </location>
</feature>
<evidence type="ECO:0000313" key="8">
    <source>
        <dbReference type="EMBL" id="KAF2262888.1"/>
    </source>
</evidence>
<feature type="non-terminal residue" evidence="8">
    <location>
        <position position="268"/>
    </location>
</feature>
<evidence type="ECO:0000313" key="9">
    <source>
        <dbReference type="Proteomes" id="UP000800093"/>
    </source>
</evidence>
<dbReference type="OrthoDB" id="5331848at2759"/>
<dbReference type="GO" id="GO:0016020">
    <property type="term" value="C:membrane"/>
    <property type="evidence" value="ECO:0007669"/>
    <property type="project" value="UniProtKB-SubCell"/>
</dbReference>
<name>A0A9P4N2S3_9PLEO</name>
<accession>A0A9P4N2S3</accession>
<evidence type="ECO:0000256" key="6">
    <source>
        <dbReference type="SAM" id="Phobius"/>
    </source>
</evidence>
<feature type="transmembrane region" description="Helical" evidence="6">
    <location>
        <begin position="82"/>
        <end position="99"/>
    </location>
</feature>
<feature type="domain" description="Rhodopsin" evidence="7">
    <location>
        <begin position="26"/>
        <end position="267"/>
    </location>
</feature>
<evidence type="ECO:0000256" key="5">
    <source>
        <dbReference type="ARBA" id="ARBA00038359"/>
    </source>
</evidence>
<evidence type="ECO:0000259" key="7">
    <source>
        <dbReference type="Pfam" id="PF20684"/>
    </source>
</evidence>
<keyword evidence="9" id="KW-1185">Reference proteome</keyword>
<dbReference type="InterPro" id="IPR052337">
    <property type="entry name" value="SAT4-like"/>
</dbReference>
<feature type="transmembrane region" description="Helical" evidence="6">
    <location>
        <begin position="172"/>
        <end position="191"/>
    </location>
</feature>
<keyword evidence="2 6" id="KW-0812">Transmembrane</keyword>
<feature type="transmembrane region" description="Helical" evidence="6">
    <location>
        <begin position="241"/>
        <end position="261"/>
    </location>
</feature>
<comment type="subcellular location">
    <subcellularLocation>
        <location evidence="1">Membrane</location>
        <topology evidence="1">Multi-pass membrane protein</topology>
    </subcellularLocation>
</comment>
<protein>
    <recommendedName>
        <fullName evidence="7">Rhodopsin domain-containing protein</fullName>
    </recommendedName>
</protein>
<sequence>VGEDNGPHVTASISAVAALSTLFAAARLYVRIFIVRKFQIDDYMIVLSVICGWMSVGFSTAAVHSGSGRHIQTLTPEQIQGAIKYTLIGFVPGILSYVLPKLAVANLLARLLNPSRAHLIWLWSMCTFCFVTMMIAVPIVFCQCLPPKSQWDFSVPAEVCYSKWIGVHYSEGASAFSAFVDFYLSVYPAVVLYKIQISMKKKIALSAALGVGSISTIVAAYKITRLKGLASPDFTFDSCDITIWTIIEGSVIIIAACIPLLQPLLERV</sequence>
<gene>
    <name evidence="8" type="ORF">CC78DRAFT_437964</name>
</gene>
<feature type="transmembrane region" description="Helical" evidence="6">
    <location>
        <begin position="12"/>
        <end position="30"/>
    </location>
</feature>
<comment type="caution">
    <text evidence="8">The sequence shown here is derived from an EMBL/GenBank/DDBJ whole genome shotgun (WGS) entry which is preliminary data.</text>
</comment>
<organism evidence="8 9">
    <name type="scientific">Lojkania enalia</name>
    <dbReference type="NCBI Taxonomy" id="147567"/>
    <lineage>
        <taxon>Eukaryota</taxon>
        <taxon>Fungi</taxon>
        <taxon>Dikarya</taxon>
        <taxon>Ascomycota</taxon>
        <taxon>Pezizomycotina</taxon>
        <taxon>Dothideomycetes</taxon>
        <taxon>Pleosporomycetidae</taxon>
        <taxon>Pleosporales</taxon>
        <taxon>Pleosporales incertae sedis</taxon>
        <taxon>Lojkania</taxon>
    </lineage>
</organism>
<reference evidence="9" key="1">
    <citation type="journal article" date="2020" name="Stud. Mycol.">
        <title>101 Dothideomycetes genomes: A test case for predicting lifestyles and emergence of pathogens.</title>
        <authorList>
            <person name="Haridas S."/>
            <person name="Albert R."/>
            <person name="Binder M."/>
            <person name="Bloem J."/>
            <person name="LaButti K."/>
            <person name="Salamov A."/>
            <person name="Andreopoulos B."/>
            <person name="Baker S."/>
            <person name="Barry K."/>
            <person name="Bills G."/>
            <person name="Bluhm B."/>
            <person name="Cannon C."/>
            <person name="Castanera R."/>
            <person name="Culley D."/>
            <person name="Daum C."/>
            <person name="Ezra D."/>
            <person name="Gonzalez J."/>
            <person name="Henrissat B."/>
            <person name="Kuo A."/>
            <person name="Liang C."/>
            <person name="Lipzen A."/>
            <person name="Lutzoni F."/>
            <person name="Magnuson J."/>
            <person name="Mondo S."/>
            <person name="Nolan M."/>
            <person name="Ohm R."/>
            <person name="Pangilinan J."/>
            <person name="Park H.-J."/>
            <person name="Ramirez L."/>
            <person name="Alfaro M."/>
            <person name="Sun H."/>
            <person name="Tritt A."/>
            <person name="Yoshinaga Y."/>
            <person name="Zwiers L.-H."/>
            <person name="Turgeon B."/>
            <person name="Goodwin S."/>
            <person name="Spatafora J."/>
            <person name="Crous P."/>
            <person name="Grigoriev I."/>
        </authorList>
    </citation>
    <scope>NUCLEOTIDE SEQUENCE [LARGE SCALE GENOMIC DNA]</scope>
    <source>
        <strain evidence="9">CBS 304.66</strain>
    </source>
</reference>
<comment type="similarity">
    <text evidence="5">Belongs to the SAT4 family.</text>
</comment>
<keyword evidence="3 6" id="KW-1133">Transmembrane helix</keyword>
<dbReference type="Proteomes" id="UP000800093">
    <property type="component" value="Unassembled WGS sequence"/>
</dbReference>